<gene>
    <name evidence="3" type="ORF">B0H63DRAFT_438488</name>
</gene>
<feature type="transmembrane region" description="Helical" evidence="2">
    <location>
        <begin position="155"/>
        <end position="177"/>
    </location>
</feature>
<reference evidence="3" key="1">
    <citation type="journal article" date="2023" name="Mol. Phylogenet. Evol.">
        <title>Genome-scale phylogeny and comparative genomics of the fungal order Sordariales.</title>
        <authorList>
            <person name="Hensen N."/>
            <person name="Bonometti L."/>
            <person name="Westerberg I."/>
            <person name="Brannstrom I.O."/>
            <person name="Guillou S."/>
            <person name="Cros-Aarteil S."/>
            <person name="Calhoun S."/>
            <person name="Haridas S."/>
            <person name="Kuo A."/>
            <person name="Mondo S."/>
            <person name="Pangilinan J."/>
            <person name="Riley R."/>
            <person name="LaButti K."/>
            <person name="Andreopoulos B."/>
            <person name="Lipzen A."/>
            <person name="Chen C."/>
            <person name="Yan M."/>
            <person name="Daum C."/>
            <person name="Ng V."/>
            <person name="Clum A."/>
            <person name="Steindorff A."/>
            <person name="Ohm R.A."/>
            <person name="Martin F."/>
            <person name="Silar P."/>
            <person name="Natvig D.O."/>
            <person name="Lalanne C."/>
            <person name="Gautier V."/>
            <person name="Ament-Velasquez S.L."/>
            <person name="Kruys A."/>
            <person name="Hutchinson M.I."/>
            <person name="Powell A.J."/>
            <person name="Barry K."/>
            <person name="Miller A.N."/>
            <person name="Grigoriev I.V."/>
            <person name="Debuchy R."/>
            <person name="Gladieux P."/>
            <person name="Hiltunen Thoren M."/>
            <person name="Johannesson H."/>
        </authorList>
    </citation>
    <scope>NUCLEOTIDE SEQUENCE</scope>
    <source>
        <strain evidence="3">CBS 232.78</strain>
    </source>
</reference>
<comment type="caution">
    <text evidence="3">The sequence shown here is derived from an EMBL/GenBank/DDBJ whole genome shotgun (WGS) entry which is preliminary data.</text>
</comment>
<sequence>MASPVVSRSFGSQFLLLVRSSPATLCKHTQRPAPIRLVLYSSQTATKARPAMAPPPGKPAKAKTGAVPRPASSAKKNASSPILGNAAAAAAVAARRTVSSFAEQLAAKGTRTILYEAPSHFWYRFSCLSAGTFCVSYAVYQYWTIYLNPSEGLAWWVPQAFFIVCAFMASMGGYFALGTSRIVRSIESAGAAAAAQAATAAAATAAAASTPIYIEVSTRRVLPFLPPKRTLLLPAQVSLPFQMHRVLAGEATPLSTTKHLSVAAQRAEREAKAKARQYELDHIMTAPFRDAKSGMNTAWSQVRRAFDRGGFAKIRLKGVNYKIDVTGGWALDNGRAMDRLLTVRQRL</sequence>
<reference evidence="3" key="2">
    <citation type="submission" date="2023-06" db="EMBL/GenBank/DDBJ databases">
        <authorList>
            <consortium name="Lawrence Berkeley National Laboratory"/>
            <person name="Haridas S."/>
            <person name="Hensen N."/>
            <person name="Bonometti L."/>
            <person name="Westerberg I."/>
            <person name="Brannstrom I.O."/>
            <person name="Guillou S."/>
            <person name="Cros-Aarteil S."/>
            <person name="Calhoun S."/>
            <person name="Kuo A."/>
            <person name="Mondo S."/>
            <person name="Pangilinan J."/>
            <person name="Riley R."/>
            <person name="LaButti K."/>
            <person name="Andreopoulos B."/>
            <person name="Lipzen A."/>
            <person name="Chen C."/>
            <person name="Yanf M."/>
            <person name="Daum C."/>
            <person name="Ng V."/>
            <person name="Clum A."/>
            <person name="Steindorff A."/>
            <person name="Ohm R."/>
            <person name="Martin F."/>
            <person name="Silar P."/>
            <person name="Natvig D."/>
            <person name="Lalanne C."/>
            <person name="Gautier V."/>
            <person name="Ament-velasquez S.L."/>
            <person name="Kruys A."/>
            <person name="Hutchinson M.I."/>
            <person name="Powell A.J."/>
            <person name="Barry K."/>
            <person name="Miller A.N."/>
            <person name="Grigoriev I.V."/>
            <person name="Debuchy R."/>
            <person name="Gladieux P."/>
            <person name="Thoren M.H."/>
            <person name="Johannesson H."/>
        </authorList>
    </citation>
    <scope>NUCLEOTIDE SEQUENCE</scope>
    <source>
        <strain evidence="3">CBS 232.78</strain>
    </source>
</reference>
<protein>
    <submittedName>
        <fullName evidence="3">Uncharacterized protein</fullName>
    </submittedName>
</protein>
<evidence type="ECO:0000256" key="1">
    <source>
        <dbReference type="SAM" id="MobiDB-lite"/>
    </source>
</evidence>
<accession>A0AAE0N9K5</accession>
<proteinExistence type="predicted"/>
<dbReference type="Proteomes" id="UP001285441">
    <property type="component" value="Unassembled WGS sequence"/>
</dbReference>
<dbReference type="EMBL" id="JAULSW010000007">
    <property type="protein sequence ID" value="KAK3375300.1"/>
    <property type="molecule type" value="Genomic_DNA"/>
</dbReference>
<organism evidence="3 4">
    <name type="scientific">Podospora didyma</name>
    <dbReference type="NCBI Taxonomy" id="330526"/>
    <lineage>
        <taxon>Eukaryota</taxon>
        <taxon>Fungi</taxon>
        <taxon>Dikarya</taxon>
        <taxon>Ascomycota</taxon>
        <taxon>Pezizomycotina</taxon>
        <taxon>Sordariomycetes</taxon>
        <taxon>Sordariomycetidae</taxon>
        <taxon>Sordariales</taxon>
        <taxon>Podosporaceae</taxon>
        <taxon>Podospora</taxon>
    </lineage>
</organism>
<feature type="transmembrane region" description="Helical" evidence="2">
    <location>
        <begin position="121"/>
        <end position="143"/>
    </location>
</feature>
<evidence type="ECO:0000313" key="4">
    <source>
        <dbReference type="Proteomes" id="UP001285441"/>
    </source>
</evidence>
<keyword evidence="2" id="KW-0812">Transmembrane</keyword>
<keyword evidence="2" id="KW-0472">Membrane</keyword>
<keyword evidence="4" id="KW-1185">Reference proteome</keyword>
<dbReference type="AlphaFoldDB" id="A0AAE0N9K5"/>
<feature type="region of interest" description="Disordered" evidence="1">
    <location>
        <begin position="47"/>
        <end position="78"/>
    </location>
</feature>
<name>A0AAE0N9K5_9PEZI</name>
<evidence type="ECO:0000313" key="3">
    <source>
        <dbReference type="EMBL" id="KAK3375300.1"/>
    </source>
</evidence>
<keyword evidence="2" id="KW-1133">Transmembrane helix</keyword>
<feature type="compositionally biased region" description="Low complexity" evidence="1">
    <location>
        <begin position="62"/>
        <end position="78"/>
    </location>
</feature>
<evidence type="ECO:0000256" key="2">
    <source>
        <dbReference type="SAM" id="Phobius"/>
    </source>
</evidence>